<feature type="active site" description="Proton donor" evidence="15">
    <location>
        <position position="13"/>
    </location>
</feature>
<evidence type="ECO:0000256" key="2">
    <source>
        <dbReference type="ARBA" id="ARBA00001946"/>
    </source>
</evidence>
<dbReference type="InterPro" id="IPR006549">
    <property type="entry name" value="HAD-SF_hydro_IIIA"/>
</dbReference>
<dbReference type="AlphaFoldDB" id="A0A071MAV8"/>
<feature type="binding site" evidence="17">
    <location>
        <position position="105"/>
    </location>
    <ligand>
        <name>Zn(2+)</name>
        <dbReference type="ChEBI" id="CHEBI:29105"/>
    </ligand>
</feature>
<comment type="cofactor">
    <cofactor evidence="3 17">
        <name>Zn(2+)</name>
        <dbReference type="ChEBI" id="CHEBI:29105"/>
    </cofactor>
</comment>
<feature type="site" description="Contributes to substrate recognition" evidence="16">
    <location>
        <position position="106"/>
    </location>
</feature>
<feature type="binding site" evidence="17">
    <location>
        <position position="103"/>
    </location>
    <ligand>
        <name>Zn(2+)</name>
        <dbReference type="ChEBI" id="CHEBI:29105"/>
    </ligand>
</feature>
<feature type="binding site" evidence="17">
    <location>
        <position position="132"/>
    </location>
    <ligand>
        <name>Mg(2+)</name>
        <dbReference type="ChEBI" id="CHEBI:18420"/>
    </ligand>
</feature>
<keyword evidence="10 17" id="KW-0862">Zinc</keyword>
<keyword evidence="7 14" id="KW-0963">Cytoplasm</keyword>
<comment type="catalytic activity">
    <reaction evidence="1">
        <text>D-glycero-beta-D-manno-heptose 1,7-bisphosphate + H2O = D-glycero-beta-D-manno-heptose 1-phosphate + phosphate</text>
        <dbReference type="Rhea" id="RHEA:28518"/>
        <dbReference type="ChEBI" id="CHEBI:15377"/>
        <dbReference type="ChEBI" id="CHEBI:43474"/>
        <dbReference type="ChEBI" id="CHEBI:60208"/>
        <dbReference type="ChEBI" id="CHEBI:61593"/>
        <dbReference type="EC" id="3.1.3.82"/>
    </reaction>
</comment>
<comment type="subunit">
    <text evidence="6">Monomer.</text>
</comment>
<dbReference type="NCBIfam" id="NF006506">
    <property type="entry name" value="PRK08942.1"/>
    <property type="match status" value="1"/>
</dbReference>
<evidence type="ECO:0000313" key="18">
    <source>
        <dbReference type="EMBL" id="KEA57932.1"/>
    </source>
</evidence>
<evidence type="ECO:0000256" key="7">
    <source>
        <dbReference type="ARBA" id="ARBA00022490"/>
    </source>
</evidence>
<reference evidence="18" key="1">
    <citation type="submission" date="2014-04" db="EMBL/GenBank/DDBJ databases">
        <title>In planta biocontrol of soil-borne Fusarium wilt of banana through a plant endophytic bacterium, Burkholderia cenocepacia 869T2.</title>
        <authorList>
            <person name="Ho Y.-N."/>
            <person name="Chiang H.-M."/>
            <person name="Chao C.-P."/>
            <person name="Su C.-C."/>
            <person name="Hsu H.-F."/>
            <person name="Guo C.-T."/>
            <person name="Hsieh J.-L."/>
            <person name="Huang C.-C."/>
        </authorList>
    </citation>
    <scope>NUCLEOTIDE SEQUENCE [LARGE SCALE GENOMIC DNA]</scope>
    <source>
        <strain evidence="18">869T2</strain>
    </source>
</reference>
<evidence type="ECO:0000256" key="10">
    <source>
        <dbReference type="ARBA" id="ARBA00022833"/>
    </source>
</evidence>
<evidence type="ECO:0000256" key="1">
    <source>
        <dbReference type="ARBA" id="ARBA00001226"/>
    </source>
</evidence>
<evidence type="ECO:0000256" key="9">
    <source>
        <dbReference type="ARBA" id="ARBA00022801"/>
    </source>
</evidence>
<feature type="site" description="Stabilizes the phosphoryl group" evidence="16">
    <location>
        <position position="56"/>
    </location>
</feature>
<feature type="binding site" evidence="17">
    <location>
        <position position="95"/>
    </location>
    <ligand>
        <name>Zn(2+)</name>
        <dbReference type="ChEBI" id="CHEBI:29105"/>
    </ligand>
</feature>
<proteinExistence type="inferred from homology"/>
<dbReference type="NCBIfam" id="TIGR01656">
    <property type="entry name" value="Histidinol-ppas"/>
    <property type="match status" value="1"/>
</dbReference>
<evidence type="ECO:0000256" key="16">
    <source>
        <dbReference type="PIRSR" id="PIRSR004682-3"/>
    </source>
</evidence>
<dbReference type="InterPro" id="IPR006543">
    <property type="entry name" value="Histidinol-phos"/>
</dbReference>
<evidence type="ECO:0000256" key="15">
    <source>
        <dbReference type="PIRSR" id="PIRSR004682-1"/>
    </source>
</evidence>
<organism evidence="18">
    <name type="scientific">Burkholderia cenocepacia</name>
    <dbReference type="NCBI Taxonomy" id="95486"/>
    <lineage>
        <taxon>Bacteria</taxon>
        <taxon>Pseudomonadati</taxon>
        <taxon>Pseudomonadota</taxon>
        <taxon>Betaproteobacteria</taxon>
        <taxon>Burkholderiales</taxon>
        <taxon>Burkholderiaceae</taxon>
        <taxon>Burkholderia</taxon>
        <taxon>Burkholderia cepacia complex</taxon>
    </lineage>
</organism>
<dbReference type="Gene3D" id="3.40.50.1000">
    <property type="entry name" value="HAD superfamily/HAD-like"/>
    <property type="match status" value="1"/>
</dbReference>
<evidence type="ECO:0000256" key="13">
    <source>
        <dbReference type="ARBA" id="ARBA00061616"/>
    </source>
</evidence>
<accession>A0A071MAV8</accession>
<feature type="binding site" evidence="17">
    <location>
        <position position="97"/>
    </location>
    <ligand>
        <name>Zn(2+)</name>
        <dbReference type="ChEBI" id="CHEBI:29105"/>
    </ligand>
</feature>
<feature type="binding site" evidence="17">
    <location>
        <position position="13"/>
    </location>
    <ligand>
        <name>Mg(2+)</name>
        <dbReference type="ChEBI" id="CHEBI:18420"/>
    </ligand>
</feature>
<dbReference type="Pfam" id="PF13242">
    <property type="entry name" value="Hydrolase_like"/>
    <property type="match status" value="1"/>
</dbReference>
<dbReference type="FunFam" id="3.40.50.1000:FF:000168">
    <property type="entry name" value="D,D-heptose 1,7-bisphosphate phosphatase"/>
    <property type="match status" value="1"/>
</dbReference>
<dbReference type="NCBIfam" id="TIGR01662">
    <property type="entry name" value="HAD-SF-IIIA"/>
    <property type="match status" value="1"/>
</dbReference>
<comment type="subcellular location">
    <subcellularLocation>
        <location evidence="4 14">Cytoplasm</location>
    </subcellularLocation>
</comment>
<keyword evidence="12 14" id="KW-0119">Carbohydrate metabolism</keyword>
<comment type="cofactor">
    <cofactor evidence="2 17">
        <name>Mg(2+)</name>
        <dbReference type="ChEBI" id="CHEBI:18420"/>
    </cofactor>
</comment>
<evidence type="ECO:0000256" key="6">
    <source>
        <dbReference type="ARBA" id="ARBA00011245"/>
    </source>
</evidence>
<keyword evidence="9 14" id="KW-0378">Hydrolase</keyword>
<dbReference type="GO" id="GO:0005975">
    <property type="term" value="P:carbohydrate metabolic process"/>
    <property type="evidence" value="ECO:0007669"/>
    <property type="project" value="InterPro"/>
</dbReference>
<dbReference type="GO" id="GO:0005737">
    <property type="term" value="C:cytoplasm"/>
    <property type="evidence" value="ECO:0007669"/>
    <property type="project" value="UniProtKB-SubCell"/>
</dbReference>
<feature type="active site" description="Proton donor" evidence="15">
    <location>
        <position position="15"/>
    </location>
</feature>
<dbReference type="InterPro" id="IPR004446">
    <property type="entry name" value="Heptose_bisP_phosphatase"/>
</dbReference>
<comment type="similarity">
    <text evidence="13 14">Belongs to the gmhB family.</text>
</comment>
<evidence type="ECO:0000256" key="8">
    <source>
        <dbReference type="ARBA" id="ARBA00022723"/>
    </source>
</evidence>
<dbReference type="InterPro" id="IPR023214">
    <property type="entry name" value="HAD_sf"/>
</dbReference>
<dbReference type="GO" id="GO:0034200">
    <property type="term" value="F:D-glycero-beta-D-manno-heptose 1,7-bisphosphate 7-phosphatase activity"/>
    <property type="evidence" value="ECO:0007669"/>
    <property type="project" value="UniProtKB-EC"/>
</dbReference>
<dbReference type="GO" id="GO:0046872">
    <property type="term" value="F:metal ion binding"/>
    <property type="evidence" value="ECO:0007669"/>
    <property type="project" value="UniProtKB-KW"/>
</dbReference>
<dbReference type="InterPro" id="IPR036412">
    <property type="entry name" value="HAD-like_sf"/>
</dbReference>
<evidence type="ECO:0000256" key="11">
    <source>
        <dbReference type="ARBA" id="ARBA00022842"/>
    </source>
</evidence>
<dbReference type="EC" id="3.1.3.-" evidence="14"/>
<evidence type="ECO:0000256" key="4">
    <source>
        <dbReference type="ARBA" id="ARBA00004496"/>
    </source>
</evidence>
<feature type="binding site" evidence="17">
    <location>
        <position position="15"/>
    </location>
    <ligand>
        <name>Mg(2+)</name>
        <dbReference type="ChEBI" id="CHEBI:18420"/>
    </ligand>
</feature>
<feature type="site" description="Stabilizes the phosphoryl group" evidence="16">
    <location>
        <position position="107"/>
    </location>
</feature>
<gene>
    <name evidence="18" type="ORF">DT99_19190</name>
</gene>
<evidence type="ECO:0000256" key="17">
    <source>
        <dbReference type="PIRSR" id="PIRSR004682-4"/>
    </source>
</evidence>
<evidence type="ECO:0000256" key="12">
    <source>
        <dbReference type="ARBA" id="ARBA00023277"/>
    </source>
</evidence>
<dbReference type="PANTHER" id="PTHR42891:SF1">
    <property type="entry name" value="D-GLYCERO-BETA-D-MANNO-HEPTOSE-1,7-BISPHOSPHATE 7-PHOSPHATASE"/>
    <property type="match status" value="1"/>
</dbReference>
<dbReference type="SUPFAM" id="SSF56784">
    <property type="entry name" value="HAD-like"/>
    <property type="match status" value="1"/>
</dbReference>
<protein>
    <recommendedName>
        <fullName evidence="14">D,D-heptose 1,7-bisphosphate phosphatase</fullName>
        <ecNumber evidence="14">3.1.3.-</ecNumber>
    </recommendedName>
</protein>
<dbReference type="OrthoDB" id="9781367at2"/>
<dbReference type="PANTHER" id="PTHR42891">
    <property type="entry name" value="D-GLYCERO-BETA-D-MANNO-HEPTOSE-1,7-BISPHOSPHATE 7-PHOSPHATASE"/>
    <property type="match status" value="1"/>
</dbReference>
<keyword evidence="8 17" id="KW-0479">Metal-binding</keyword>
<dbReference type="CDD" id="cd07503">
    <property type="entry name" value="HAD_HisB-N"/>
    <property type="match status" value="1"/>
</dbReference>
<keyword evidence="11 17" id="KW-0460">Magnesium</keyword>
<evidence type="ECO:0000256" key="14">
    <source>
        <dbReference type="PIRNR" id="PIRNR004682"/>
    </source>
</evidence>
<evidence type="ECO:0000256" key="5">
    <source>
        <dbReference type="ARBA" id="ARBA00004708"/>
    </source>
</evidence>
<dbReference type="PIRSF" id="PIRSF004682">
    <property type="entry name" value="GmhB"/>
    <property type="match status" value="1"/>
</dbReference>
<name>A0A071MAV8_9BURK</name>
<dbReference type="EMBL" id="JJOA01000015">
    <property type="protein sequence ID" value="KEA57932.1"/>
    <property type="molecule type" value="Genomic_DNA"/>
</dbReference>
<comment type="pathway">
    <text evidence="5">Nucleotide-sugar biosynthesis; ADP-L-glycero-beta-D-manno-heptose biosynthesis; ADP-L-glycero-beta-D-manno-heptose from D-glycero-beta-D-manno-heptose 7-phosphate: step 2/4.</text>
</comment>
<sequence length="187" mass="20259">MPISPNRKLVVLDRDGVINVDSDAFIKTPDEWIALPGSLEAIARLNHAGYRVVVATNQSGIGRGLFDMAALNEMHLKMHRAAAAVGARIDAVFFCPHTAEDHCDCRKPKPGMMQMVAERFEIDPGHTPVVGDSLRDLQAGVAVGFQPHLVLTGKGKKTLAAGNLPPGTKVHDDLRAFALDFLSHEHE</sequence>
<evidence type="ECO:0000256" key="3">
    <source>
        <dbReference type="ARBA" id="ARBA00001947"/>
    </source>
</evidence>
<comment type="caution">
    <text evidence="18">The sequence shown here is derived from an EMBL/GenBank/DDBJ whole genome shotgun (WGS) entry which is preliminary data.</text>
</comment>